<reference evidence="2" key="1">
    <citation type="submission" date="2019-12" db="EMBL/GenBank/DDBJ databases">
        <title>Genome sequencing and annotation of Brassica cretica.</title>
        <authorList>
            <person name="Studholme D.J."/>
            <person name="Sarris P.F."/>
        </authorList>
    </citation>
    <scope>NUCLEOTIDE SEQUENCE</scope>
    <source>
        <strain evidence="2">PFS-102/07</strain>
        <tissue evidence="2">Leaf</tissue>
    </source>
</reference>
<proteinExistence type="predicted"/>
<protein>
    <submittedName>
        <fullName evidence="2">Uncharacterized protein</fullName>
    </submittedName>
</protein>
<evidence type="ECO:0000313" key="2">
    <source>
        <dbReference type="EMBL" id="KAF2546281.1"/>
    </source>
</evidence>
<gene>
    <name evidence="2" type="ORF">F2Q70_00019925</name>
</gene>
<dbReference type="AlphaFoldDB" id="A0A8S9GJ53"/>
<dbReference type="EMBL" id="QGKY02001925">
    <property type="protein sequence ID" value="KAF2546281.1"/>
    <property type="molecule type" value="Genomic_DNA"/>
</dbReference>
<name>A0A8S9GJ53_BRACR</name>
<sequence>MSIRARHVKPSPFNLFSRTDRHSSNSDLGGVSFDLLLDASAGDLDNFKSVIHHSEVQSIFAIHAHILDTFSKDGVESRSKYQ</sequence>
<evidence type="ECO:0000256" key="1">
    <source>
        <dbReference type="SAM" id="MobiDB-lite"/>
    </source>
</evidence>
<feature type="region of interest" description="Disordered" evidence="1">
    <location>
        <begin position="1"/>
        <end position="26"/>
    </location>
</feature>
<accession>A0A8S9GJ53</accession>
<organism evidence="2">
    <name type="scientific">Brassica cretica</name>
    <name type="common">Mustard</name>
    <dbReference type="NCBI Taxonomy" id="69181"/>
    <lineage>
        <taxon>Eukaryota</taxon>
        <taxon>Viridiplantae</taxon>
        <taxon>Streptophyta</taxon>
        <taxon>Embryophyta</taxon>
        <taxon>Tracheophyta</taxon>
        <taxon>Spermatophyta</taxon>
        <taxon>Magnoliopsida</taxon>
        <taxon>eudicotyledons</taxon>
        <taxon>Gunneridae</taxon>
        <taxon>Pentapetalae</taxon>
        <taxon>rosids</taxon>
        <taxon>malvids</taxon>
        <taxon>Brassicales</taxon>
        <taxon>Brassicaceae</taxon>
        <taxon>Brassiceae</taxon>
        <taxon>Brassica</taxon>
    </lineage>
</organism>
<comment type="caution">
    <text evidence="2">The sequence shown here is derived from an EMBL/GenBank/DDBJ whole genome shotgun (WGS) entry which is preliminary data.</text>
</comment>